<organism evidence="15 16">
    <name type="scientific">Candidatus Giovannonibacteria bacterium GW2011_GWA2_44_13b</name>
    <dbReference type="NCBI Taxonomy" id="1618647"/>
    <lineage>
        <taxon>Bacteria</taxon>
        <taxon>Candidatus Giovannoniibacteriota</taxon>
    </lineage>
</organism>
<dbReference type="InterPro" id="IPR044537">
    <property type="entry name" value="Rip2-like"/>
</dbReference>
<keyword evidence="5" id="KW-0645">Protease</keyword>
<keyword evidence="10 13" id="KW-1133">Transmembrane helix</keyword>
<feature type="domain" description="Peptidase M50" evidence="14">
    <location>
        <begin position="11"/>
        <end position="177"/>
    </location>
</feature>
<keyword evidence="6 13" id="KW-0812">Transmembrane</keyword>
<name>A0A0G1GZS8_9BACT</name>
<evidence type="ECO:0000313" key="15">
    <source>
        <dbReference type="EMBL" id="KKT40125.1"/>
    </source>
</evidence>
<evidence type="ECO:0000256" key="11">
    <source>
        <dbReference type="ARBA" id="ARBA00023049"/>
    </source>
</evidence>
<feature type="transmembrane region" description="Helical" evidence="13">
    <location>
        <begin position="12"/>
        <end position="33"/>
    </location>
</feature>
<evidence type="ECO:0000256" key="2">
    <source>
        <dbReference type="ARBA" id="ARBA00004651"/>
    </source>
</evidence>
<feature type="transmembrane region" description="Helical" evidence="13">
    <location>
        <begin position="53"/>
        <end position="71"/>
    </location>
</feature>
<keyword evidence="12 13" id="KW-0472">Membrane</keyword>
<proteinExistence type="inferred from homology"/>
<evidence type="ECO:0000256" key="7">
    <source>
        <dbReference type="ARBA" id="ARBA00022723"/>
    </source>
</evidence>
<evidence type="ECO:0000256" key="12">
    <source>
        <dbReference type="ARBA" id="ARBA00023136"/>
    </source>
</evidence>
<dbReference type="PANTHER" id="PTHR35864:SF1">
    <property type="entry name" value="ZINC METALLOPROTEASE YWHC-RELATED"/>
    <property type="match status" value="1"/>
</dbReference>
<accession>A0A0G1GZS8</accession>
<evidence type="ECO:0000256" key="4">
    <source>
        <dbReference type="ARBA" id="ARBA00022475"/>
    </source>
</evidence>
<dbReference type="GO" id="GO:0005886">
    <property type="term" value="C:plasma membrane"/>
    <property type="evidence" value="ECO:0007669"/>
    <property type="project" value="UniProtKB-SubCell"/>
</dbReference>
<dbReference type="InterPro" id="IPR008915">
    <property type="entry name" value="Peptidase_M50"/>
</dbReference>
<feature type="transmembrane region" description="Helical" evidence="13">
    <location>
        <begin position="119"/>
        <end position="139"/>
    </location>
</feature>
<feature type="transmembrane region" description="Helical" evidence="13">
    <location>
        <begin position="160"/>
        <end position="182"/>
    </location>
</feature>
<keyword evidence="8" id="KW-0378">Hydrolase</keyword>
<evidence type="ECO:0000256" key="1">
    <source>
        <dbReference type="ARBA" id="ARBA00001947"/>
    </source>
</evidence>
<evidence type="ECO:0000256" key="5">
    <source>
        <dbReference type="ARBA" id="ARBA00022670"/>
    </source>
</evidence>
<comment type="similarity">
    <text evidence="3">Belongs to the peptidase M50B family.</text>
</comment>
<evidence type="ECO:0000256" key="6">
    <source>
        <dbReference type="ARBA" id="ARBA00022692"/>
    </source>
</evidence>
<comment type="caution">
    <text evidence="15">The sequence shown here is derived from an EMBL/GenBank/DDBJ whole genome shotgun (WGS) entry which is preliminary data.</text>
</comment>
<protein>
    <submittedName>
        <fullName evidence="15">Peptidase M50</fullName>
    </submittedName>
</protein>
<keyword evidence="11" id="KW-0482">Metalloprotease</keyword>
<dbReference type="AlphaFoldDB" id="A0A0G1GZS8"/>
<dbReference type="GO" id="GO:0008237">
    <property type="term" value="F:metallopeptidase activity"/>
    <property type="evidence" value="ECO:0007669"/>
    <property type="project" value="UniProtKB-KW"/>
</dbReference>
<sequence length="202" mass="22244">MNQAIDSVFRILILLFSIIVHEVSHGAAAYAMGDDTAKNEGRLTLNPIPHIDPVGTILLPLFIGFGWAKPVPYNPYNLRNQKWGPFLVGIAGPLSNIVIAVIFGLLLRFSGDMALPEKFLTIIASITILNLGLALFNLIPIPPLDGSKIFSAIYPRGLMFFESFGNYGFIILLAIVFFTPFLDWTVLPAMDYLFRLITGAGF</sequence>
<reference evidence="15 16" key="1">
    <citation type="journal article" date="2015" name="Nature">
        <title>rRNA introns, odd ribosomes, and small enigmatic genomes across a large radiation of phyla.</title>
        <authorList>
            <person name="Brown C.T."/>
            <person name="Hug L.A."/>
            <person name="Thomas B.C."/>
            <person name="Sharon I."/>
            <person name="Castelle C.J."/>
            <person name="Singh A."/>
            <person name="Wilkins M.J."/>
            <person name="Williams K.H."/>
            <person name="Banfield J.F."/>
        </authorList>
    </citation>
    <scope>NUCLEOTIDE SEQUENCE [LARGE SCALE GENOMIC DNA]</scope>
</reference>
<evidence type="ECO:0000259" key="14">
    <source>
        <dbReference type="Pfam" id="PF02163"/>
    </source>
</evidence>
<dbReference type="GO" id="GO:0006508">
    <property type="term" value="P:proteolysis"/>
    <property type="evidence" value="ECO:0007669"/>
    <property type="project" value="UniProtKB-KW"/>
</dbReference>
<evidence type="ECO:0000256" key="10">
    <source>
        <dbReference type="ARBA" id="ARBA00022989"/>
    </source>
</evidence>
<dbReference type="PANTHER" id="PTHR35864">
    <property type="entry name" value="ZINC METALLOPROTEASE MJ0611-RELATED"/>
    <property type="match status" value="1"/>
</dbReference>
<comment type="subcellular location">
    <subcellularLocation>
        <location evidence="2">Cell membrane</location>
        <topology evidence="2">Multi-pass membrane protein</topology>
    </subcellularLocation>
</comment>
<evidence type="ECO:0000313" key="16">
    <source>
        <dbReference type="Proteomes" id="UP000034736"/>
    </source>
</evidence>
<evidence type="ECO:0000256" key="3">
    <source>
        <dbReference type="ARBA" id="ARBA00007931"/>
    </source>
</evidence>
<dbReference type="InterPro" id="IPR052348">
    <property type="entry name" value="Metallopeptidase_M50B"/>
</dbReference>
<dbReference type="Proteomes" id="UP000034736">
    <property type="component" value="Unassembled WGS sequence"/>
</dbReference>
<comment type="cofactor">
    <cofactor evidence="1">
        <name>Zn(2+)</name>
        <dbReference type="ChEBI" id="CHEBI:29105"/>
    </cofactor>
</comment>
<dbReference type="GO" id="GO:0046872">
    <property type="term" value="F:metal ion binding"/>
    <property type="evidence" value="ECO:0007669"/>
    <property type="project" value="UniProtKB-KW"/>
</dbReference>
<dbReference type="EMBL" id="LCHU01000024">
    <property type="protein sequence ID" value="KKT40125.1"/>
    <property type="molecule type" value="Genomic_DNA"/>
</dbReference>
<evidence type="ECO:0000256" key="9">
    <source>
        <dbReference type="ARBA" id="ARBA00022833"/>
    </source>
</evidence>
<dbReference type="Pfam" id="PF02163">
    <property type="entry name" value="Peptidase_M50"/>
    <property type="match status" value="1"/>
</dbReference>
<evidence type="ECO:0000256" key="13">
    <source>
        <dbReference type="SAM" id="Phobius"/>
    </source>
</evidence>
<keyword evidence="7" id="KW-0479">Metal-binding</keyword>
<dbReference type="CDD" id="cd06158">
    <property type="entry name" value="S2P-M50_like_1"/>
    <property type="match status" value="1"/>
</dbReference>
<evidence type="ECO:0000256" key="8">
    <source>
        <dbReference type="ARBA" id="ARBA00022801"/>
    </source>
</evidence>
<dbReference type="PATRIC" id="fig|1618647.3.peg.772"/>
<gene>
    <name evidence="15" type="ORF">UW30_C0024G0008</name>
</gene>
<keyword evidence="9" id="KW-0862">Zinc</keyword>
<feature type="transmembrane region" description="Helical" evidence="13">
    <location>
        <begin position="83"/>
        <end position="107"/>
    </location>
</feature>
<keyword evidence="4" id="KW-1003">Cell membrane</keyword>